<evidence type="ECO:0008006" key="18">
    <source>
        <dbReference type="Google" id="ProtNLM"/>
    </source>
</evidence>
<dbReference type="FunFam" id="3.80.10.10:FF:000111">
    <property type="entry name" value="LRR receptor-like serine/threonine-protein kinase ERECTA"/>
    <property type="match status" value="1"/>
</dbReference>
<dbReference type="FunFam" id="3.80.10.10:FF:000095">
    <property type="entry name" value="LRR receptor-like serine/threonine-protein kinase GSO1"/>
    <property type="match status" value="2"/>
</dbReference>
<dbReference type="GO" id="GO:0005886">
    <property type="term" value="C:plasma membrane"/>
    <property type="evidence" value="ECO:0007669"/>
    <property type="project" value="UniProtKB-SubCell"/>
</dbReference>
<keyword evidence="6 13" id="KW-0732">Signal</keyword>
<evidence type="ECO:0000256" key="1">
    <source>
        <dbReference type="ARBA" id="ARBA00004251"/>
    </source>
</evidence>
<protein>
    <recommendedName>
        <fullName evidence="18">Leucine-rich repeat-containing N-terminal plant-type domain-containing protein</fullName>
    </recommendedName>
</protein>
<evidence type="ECO:0000256" key="4">
    <source>
        <dbReference type="ARBA" id="ARBA00022614"/>
    </source>
</evidence>
<comment type="caution">
    <text evidence="16">The sequence shown here is derived from an EMBL/GenBank/DDBJ whole genome shotgun (WGS) entry which is preliminary data.</text>
</comment>
<comment type="similarity">
    <text evidence="2">Belongs to the RLP family.</text>
</comment>
<evidence type="ECO:0000256" key="9">
    <source>
        <dbReference type="ARBA" id="ARBA00023136"/>
    </source>
</evidence>
<evidence type="ECO:0000313" key="17">
    <source>
        <dbReference type="Proteomes" id="UP001168098"/>
    </source>
</evidence>
<dbReference type="Pfam" id="PF00560">
    <property type="entry name" value="LRR_1"/>
    <property type="match status" value="7"/>
</dbReference>
<evidence type="ECO:0000256" key="6">
    <source>
        <dbReference type="ARBA" id="ARBA00022729"/>
    </source>
</evidence>
<evidence type="ECO:0000256" key="11">
    <source>
        <dbReference type="ARBA" id="ARBA00023180"/>
    </source>
</evidence>
<keyword evidence="10" id="KW-0675">Receptor</keyword>
<keyword evidence="5 12" id="KW-0812">Transmembrane</keyword>
<dbReference type="EMBL" id="JARBHA010000016">
    <property type="protein sequence ID" value="KAJ9679600.1"/>
    <property type="molecule type" value="Genomic_DNA"/>
</dbReference>
<evidence type="ECO:0000256" key="3">
    <source>
        <dbReference type="ARBA" id="ARBA00022475"/>
    </source>
</evidence>
<evidence type="ECO:0000313" key="16">
    <source>
        <dbReference type="EMBL" id="KAJ9679600.1"/>
    </source>
</evidence>
<dbReference type="Pfam" id="PF08263">
    <property type="entry name" value="LRRNT_2"/>
    <property type="match status" value="1"/>
</dbReference>
<reference evidence="16 17" key="1">
    <citation type="journal article" date="2023" name="BMC Biotechnol.">
        <title>Vitis rotundifolia cv Carlos genome sequencing.</title>
        <authorList>
            <person name="Huff M."/>
            <person name="Hulse-Kemp A."/>
            <person name="Scheffler B."/>
            <person name="Youngblood R."/>
            <person name="Simpson S."/>
            <person name="Babiker E."/>
            <person name="Staton M."/>
        </authorList>
    </citation>
    <scope>NUCLEOTIDE SEQUENCE [LARGE SCALE GENOMIC DNA]</scope>
    <source>
        <tissue evidence="16">Leaf</tissue>
    </source>
</reference>
<dbReference type="InterPro" id="IPR055414">
    <property type="entry name" value="LRR_R13L4/SHOC2-like"/>
</dbReference>
<evidence type="ECO:0000256" key="8">
    <source>
        <dbReference type="ARBA" id="ARBA00022989"/>
    </source>
</evidence>
<comment type="subcellular location">
    <subcellularLocation>
        <location evidence="1">Cell membrane</location>
        <topology evidence="1">Single-pass type I membrane protein</topology>
    </subcellularLocation>
</comment>
<dbReference type="Gene3D" id="3.80.10.10">
    <property type="entry name" value="Ribonuclease Inhibitor"/>
    <property type="match status" value="5"/>
</dbReference>
<accession>A0AA39DDE1</accession>
<feature type="domain" description="Disease resistance R13L4/SHOC-2-like LRR" evidence="15">
    <location>
        <begin position="105"/>
        <end position="223"/>
    </location>
</feature>
<dbReference type="AlphaFoldDB" id="A0AA39DDE1"/>
<dbReference type="InterPro" id="IPR046956">
    <property type="entry name" value="RLP23-like"/>
</dbReference>
<dbReference type="Pfam" id="PF23598">
    <property type="entry name" value="LRR_14"/>
    <property type="match status" value="1"/>
</dbReference>
<evidence type="ECO:0000259" key="15">
    <source>
        <dbReference type="Pfam" id="PF23598"/>
    </source>
</evidence>
<keyword evidence="7" id="KW-0677">Repeat</keyword>
<feature type="transmembrane region" description="Helical" evidence="12">
    <location>
        <begin position="980"/>
        <end position="1004"/>
    </location>
</feature>
<keyword evidence="8 12" id="KW-1133">Transmembrane helix</keyword>
<evidence type="ECO:0000256" key="2">
    <source>
        <dbReference type="ARBA" id="ARBA00009592"/>
    </source>
</evidence>
<evidence type="ECO:0000259" key="14">
    <source>
        <dbReference type="Pfam" id="PF08263"/>
    </source>
</evidence>
<dbReference type="PANTHER" id="PTHR48063:SF101">
    <property type="entry name" value="LRR RECEPTOR-LIKE SERINE_THREONINE-PROTEIN KINASE FLS2"/>
    <property type="match status" value="1"/>
</dbReference>
<evidence type="ECO:0000256" key="7">
    <source>
        <dbReference type="ARBA" id="ARBA00022737"/>
    </source>
</evidence>
<dbReference type="PRINTS" id="PR00019">
    <property type="entry name" value="LEURICHRPT"/>
</dbReference>
<name>A0AA39DDE1_VITRO</name>
<evidence type="ECO:0000256" key="12">
    <source>
        <dbReference type="SAM" id="Phobius"/>
    </source>
</evidence>
<keyword evidence="4" id="KW-0433">Leucine-rich repeat</keyword>
<keyword evidence="3" id="KW-1003">Cell membrane</keyword>
<dbReference type="SMART" id="SM00369">
    <property type="entry name" value="LRR_TYP"/>
    <property type="match status" value="14"/>
</dbReference>
<dbReference type="PROSITE" id="PS51450">
    <property type="entry name" value="LRR"/>
    <property type="match status" value="3"/>
</dbReference>
<dbReference type="SUPFAM" id="SSF52047">
    <property type="entry name" value="RNI-like"/>
    <property type="match status" value="1"/>
</dbReference>
<dbReference type="InterPro" id="IPR013210">
    <property type="entry name" value="LRR_N_plant-typ"/>
</dbReference>
<dbReference type="InterPro" id="IPR032675">
    <property type="entry name" value="LRR_dom_sf"/>
</dbReference>
<evidence type="ECO:0000256" key="10">
    <source>
        <dbReference type="ARBA" id="ARBA00023170"/>
    </source>
</evidence>
<dbReference type="Pfam" id="PF13855">
    <property type="entry name" value="LRR_8"/>
    <property type="match status" value="3"/>
</dbReference>
<proteinExistence type="inferred from homology"/>
<feature type="chain" id="PRO_5041402507" description="Leucine-rich repeat-containing N-terminal plant-type domain-containing protein" evidence="13">
    <location>
        <begin position="25"/>
        <end position="1029"/>
    </location>
</feature>
<feature type="signal peptide" evidence="13">
    <location>
        <begin position="1"/>
        <end position="24"/>
    </location>
</feature>
<evidence type="ECO:0000256" key="5">
    <source>
        <dbReference type="ARBA" id="ARBA00022692"/>
    </source>
</evidence>
<keyword evidence="9 12" id="KW-0472">Membrane</keyword>
<feature type="domain" description="Leucine-rich repeat-containing N-terminal plant-type" evidence="14">
    <location>
        <begin position="39"/>
        <end position="79"/>
    </location>
</feature>
<dbReference type="SUPFAM" id="SSF52058">
    <property type="entry name" value="L domain-like"/>
    <property type="match status" value="2"/>
</dbReference>
<dbReference type="PANTHER" id="PTHR48063">
    <property type="entry name" value="LRR RECEPTOR-LIKE KINASE"/>
    <property type="match status" value="1"/>
</dbReference>
<dbReference type="SMART" id="SM00365">
    <property type="entry name" value="LRR_SD22"/>
    <property type="match status" value="8"/>
</dbReference>
<keyword evidence="11" id="KW-0325">Glycoprotein</keyword>
<dbReference type="Proteomes" id="UP001168098">
    <property type="component" value="Unassembled WGS sequence"/>
</dbReference>
<gene>
    <name evidence="16" type="ORF">PVL29_021505</name>
</gene>
<dbReference type="InterPro" id="IPR003591">
    <property type="entry name" value="Leu-rich_rpt_typical-subtyp"/>
</dbReference>
<dbReference type="InterPro" id="IPR001611">
    <property type="entry name" value="Leu-rich_rpt"/>
</dbReference>
<sequence length="1029" mass="113878">MVGGSFQPLLGFTLLLLCVKPGLGSSIGEVDAEVGCIGRERQALLKFKQGIVDDFGILSSWGNEEDKTDCCRWEGIQCSNLTGHVVMLDLGAYGYNESRYLRGKISPSLLGLQHLRHLDLSGNNFERESMPEFIGSFTKMRYLNLSSTHFFGTLPCQLGNLSNLNSLDLSGNSIMSSENLDWLSHLSSLTHLNLNGVNLSKVIQWPEAITKLPSLIELHLKSCDLPSLATPSLSLVNSSASLVLLDLSFNQLHNASIYPWLFNFSNILVHLDLSYNLLRGSLLGAFGNMVSLAYLDLSKNRLGGRIPTHFSGSLVHLELCNNLIRGSIPGTFGNMTSLASLGLSRNHLKGKIPKSFSSSLVYLDLSRNQIQGSIPDTFGNMTSLRTLSLSSNQLEGEIPKSLNNLYKLQTLQLNRNNLAGVLAKNLLACANDTLEILDLSRNRFIGSLPDFIGFSSLTRLELGYNQLNGTLPESIAQLSQLQFLNIPWNSLQGTVSEAHLFNLSKLQHFDLAFNSLLTLNLSSDWVPQFQLTHILLASCKLGPRFPGWLRSQKGVGWLDISGSGISDVIPNWFWNFSSHLYRLNISNNEITGIVPNLSLSFAHFAQMDMSSNRFEGSIPLFLFRAGWLDLSKNMFSGSISLLCAVGCGAVAYLDLSENLLSGELPDCWAQWKGIVVLNLEGNNFSGKIPNSIGSLQAIQTLHLHNNNLIGELPLSLKNCTNLRVIDLGKNSLSGEIPSWIGRSLSNLIILNLRSNRFIGSISLDLCQLKRIQILDLSINNISGMIPRCFSNFTAMNQKGNLVIEYKYTIPYFNELSRRSSYIDEQLLQWKGRELEYKRTLGLVKSIDLSSNKLGGEIPREVTDLLELVSLNLSRNNLIGLIPPTIGQLKALDVLDLSRNQLIGKIPDGLSEITRLSVLDLSNNNLSDRIPLGTQLQSFNSSTYEGNPLLCGLPLLKKCPGDEIRKDSPTIKGYIREAANDLWLCISIVLGFIIGFWGVCGTLILKTSWRIAYFEFVTKAKDYLLRIARN</sequence>
<evidence type="ECO:0000256" key="13">
    <source>
        <dbReference type="SAM" id="SignalP"/>
    </source>
</evidence>
<keyword evidence="17" id="KW-1185">Reference proteome</keyword>
<organism evidence="16 17">
    <name type="scientific">Vitis rotundifolia</name>
    <name type="common">Muscadine grape</name>
    <dbReference type="NCBI Taxonomy" id="103349"/>
    <lineage>
        <taxon>Eukaryota</taxon>
        <taxon>Viridiplantae</taxon>
        <taxon>Streptophyta</taxon>
        <taxon>Embryophyta</taxon>
        <taxon>Tracheophyta</taxon>
        <taxon>Spermatophyta</taxon>
        <taxon>Magnoliopsida</taxon>
        <taxon>eudicotyledons</taxon>
        <taxon>Gunneridae</taxon>
        <taxon>Pentapetalae</taxon>
        <taxon>rosids</taxon>
        <taxon>Vitales</taxon>
        <taxon>Vitaceae</taxon>
        <taxon>Viteae</taxon>
        <taxon>Vitis</taxon>
    </lineage>
</organism>